<gene>
    <name evidence="3" type="ORF">SAMN04490357_7697</name>
</gene>
<feature type="region of interest" description="Disordered" evidence="1">
    <location>
        <begin position="62"/>
        <end position="123"/>
    </location>
</feature>
<dbReference type="EMBL" id="FNTD01000005">
    <property type="protein sequence ID" value="SEE59452.1"/>
    <property type="molecule type" value="Genomic_DNA"/>
</dbReference>
<reference evidence="3 4" key="1">
    <citation type="submission" date="2016-10" db="EMBL/GenBank/DDBJ databases">
        <authorList>
            <person name="de Groot N.N."/>
        </authorList>
    </citation>
    <scope>NUCLEOTIDE SEQUENCE [LARGE SCALE GENOMIC DNA]</scope>
    <source>
        <strain evidence="3 4">DSM 40306</strain>
    </source>
</reference>
<evidence type="ECO:0000256" key="2">
    <source>
        <dbReference type="SAM" id="Phobius"/>
    </source>
</evidence>
<evidence type="ECO:0000313" key="3">
    <source>
        <dbReference type="EMBL" id="SEE59452.1"/>
    </source>
</evidence>
<evidence type="ECO:0000313" key="4">
    <source>
        <dbReference type="Proteomes" id="UP000182375"/>
    </source>
</evidence>
<keyword evidence="2" id="KW-0472">Membrane</keyword>
<evidence type="ECO:0000256" key="1">
    <source>
        <dbReference type="SAM" id="MobiDB-lite"/>
    </source>
</evidence>
<dbReference type="Proteomes" id="UP000182375">
    <property type="component" value="Unassembled WGS sequence"/>
</dbReference>
<feature type="transmembrane region" description="Helical" evidence="2">
    <location>
        <begin position="20"/>
        <end position="41"/>
    </location>
</feature>
<dbReference type="STRING" id="67331.SAMN04490357_7697"/>
<organism evidence="3 4">
    <name type="scientific">Streptomyces misionensis</name>
    <dbReference type="NCBI Taxonomy" id="67331"/>
    <lineage>
        <taxon>Bacteria</taxon>
        <taxon>Bacillati</taxon>
        <taxon>Actinomycetota</taxon>
        <taxon>Actinomycetes</taxon>
        <taxon>Kitasatosporales</taxon>
        <taxon>Streptomycetaceae</taxon>
        <taxon>Streptomyces</taxon>
    </lineage>
</organism>
<feature type="compositionally biased region" description="Basic and acidic residues" evidence="1">
    <location>
        <begin position="67"/>
        <end position="84"/>
    </location>
</feature>
<sequence length="123" mass="13211">MPSLPSLPPGTTKALLVAVRMLPLLVIVCLSAPAWVLWPFLSAPRQQVVLEMVKALGTWVGVANEPTGKEEKPELPPPDKEKPRRPLARKAKGAGAKSSVAVTPSRQRLPGGGAQQAQRRRRA</sequence>
<name>A0A1H5K3N5_9ACTN</name>
<dbReference type="AlphaFoldDB" id="A0A1H5K3N5"/>
<keyword evidence="2" id="KW-0812">Transmembrane</keyword>
<feature type="compositionally biased region" description="Low complexity" evidence="1">
    <location>
        <begin position="93"/>
        <end position="109"/>
    </location>
</feature>
<keyword evidence="2" id="KW-1133">Transmembrane helix</keyword>
<protein>
    <submittedName>
        <fullName evidence="3">Uncharacterized protein</fullName>
    </submittedName>
</protein>
<proteinExistence type="predicted"/>
<accession>A0A1H5K3N5</accession>